<protein>
    <submittedName>
        <fullName evidence="1">Uncharacterized protein</fullName>
    </submittedName>
</protein>
<dbReference type="AlphaFoldDB" id="A0A8C0XKA3"/>
<dbReference type="Ensembl" id="ENSCCNT00000035333.1">
    <property type="protein sequence ID" value="ENSCCNP00000027942.1"/>
    <property type="gene ID" value="ENSCCNG00000026980.1"/>
</dbReference>
<dbReference type="PROSITE" id="PS51257">
    <property type="entry name" value="PROKAR_LIPOPROTEIN"/>
    <property type="match status" value="1"/>
</dbReference>
<evidence type="ECO:0000313" key="1">
    <source>
        <dbReference type="Ensembl" id="ENSCCNP00000027942.1"/>
    </source>
</evidence>
<proteinExistence type="predicted"/>
<reference evidence="1" key="1">
    <citation type="submission" date="2023-09" db="UniProtKB">
        <authorList>
            <consortium name="Ensembl"/>
        </authorList>
    </citation>
    <scope>IDENTIFICATION</scope>
</reference>
<sequence length="67" mass="7021">MKKLWQDRANTQHRYTELFLNATTGASSGACSRQVMQGIGVSAATVSGLGSQSVNGCYGAHHSGGYD</sequence>
<name>A0A8C0XKA3_CASCN</name>
<accession>A0A8C0XKA3</accession>
<organism evidence="1">
    <name type="scientific">Castor canadensis</name>
    <name type="common">American beaver</name>
    <dbReference type="NCBI Taxonomy" id="51338"/>
    <lineage>
        <taxon>Eukaryota</taxon>
        <taxon>Metazoa</taxon>
        <taxon>Chordata</taxon>
        <taxon>Craniata</taxon>
        <taxon>Vertebrata</taxon>
        <taxon>Euteleostomi</taxon>
        <taxon>Mammalia</taxon>
        <taxon>Eutheria</taxon>
        <taxon>Euarchontoglires</taxon>
        <taxon>Glires</taxon>
        <taxon>Rodentia</taxon>
        <taxon>Castorimorpha</taxon>
        <taxon>Castoridae</taxon>
        <taxon>Castor</taxon>
    </lineage>
</organism>